<reference evidence="1 2" key="1">
    <citation type="submission" date="2020-08" db="EMBL/GenBank/DDBJ databases">
        <title>Description of novel Flavobacterium F-408 isolate.</title>
        <authorList>
            <person name="Saticioglu I.B."/>
            <person name="Duman M."/>
            <person name="Altun S."/>
        </authorList>
    </citation>
    <scope>NUCLEOTIDE SEQUENCE [LARGE SCALE GENOMIC DNA]</scope>
    <source>
        <strain evidence="1 2">F-408</strain>
    </source>
</reference>
<sequence length="293" mass="33813">MQKFVKHILKIVLLLILSASLLDFIYTKVYATSKERNKVQAIINGNTGNFDVVILGSSRANNHLVTSEFTKDRIKAFNYGMSGSSLEESALLLQLMLEKKWSIKNVLLEVDLNVNSESYSDGTRALFMPYFRNSIISNYYHTSENFNPLYYIPFYRYVAYETKIGVREVFFSILKRKSNSLQNGGFYPLTNVGKNMTYDLSKYKPKANKNYKKIKDLCLMHKINLIVITTPMCKSTLNRNYFKELKKMYPEIHNFEDVVTDDKYFSSCGHMNVTGATIFTNQILASLKNSKKL</sequence>
<comment type="caution">
    <text evidence="1">The sequence shown here is derived from an EMBL/GenBank/DDBJ whole genome shotgun (WGS) entry which is preliminary data.</text>
</comment>
<dbReference type="RefSeq" id="WP_166124590.1">
    <property type="nucleotide sequence ID" value="NZ_JAANOQ010000001.1"/>
</dbReference>
<protein>
    <recommendedName>
        <fullName evidence="3">SGNH/GDSL hydrolase family protein</fullName>
    </recommendedName>
</protein>
<organism evidence="1 2">
    <name type="scientific">Flavobacterium bernardetii</name>
    <dbReference type="NCBI Taxonomy" id="2813823"/>
    <lineage>
        <taxon>Bacteria</taxon>
        <taxon>Pseudomonadati</taxon>
        <taxon>Bacteroidota</taxon>
        <taxon>Flavobacteriia</taxon>
        <taxon>Flavobacteriales</taxon>
        <taxon>Flavobacteriaceae</taxon>
        <taxon>Flavobacterium</taxon>
    </lineage>
</organism>
<evidence type="ECO:0000313" key="2">
    <source>
        <dbReference type="Proteomes" id="UP000605990"/>
    </source>
</evidence>
<accession>A0ABR7IU93</accession>
<evidence type="ECO:0008006" key="3">
    <source>
        <dbReference type="Google" id="ProtNLM"/>
    </source>
</evidence>
<gene>
    <name evidence="1" type="ORF">H8R27_00415</name>
</gene>
<dbReference type="EMBL" id="JACRUN010000001">
    <property type="protein sequence ID" value="MBC5833335.1"/>
    <property type="molecule type" value="Genomic_DNA"/>
</dbReference>
<proteinExistence type="predicted"/>
<dbReference type="Proteomes" id="UP000605990">
    <property type="component" value="Unassembled WGS sequence"/>
</dbReference>
<name>A0ABR7IU93_9FLAO</name>
<keyword evidence="2" id="KW-1185">Reference proteome</keyword>
<evidence type="ECO:0000313" key="1">
    <source>
        <dbReference type="EMBL" id="MBC5833335.1"/>
    </source>
</evidence>